<dbReference type="RefSeq" id="WP_034336304.1">
    <property type="nucleotide sequence ID" value="NZ_CAMXCH010000002.1"/>
</dbReference>
<name>A0ABM9HPI4_9PROT</name>
<feature type="coiled-coil region" evidence="1">
    <location>
        <begin position="11"/>
        <end position="38"/>
    </location>
</feature>
<keyword evidence="1" id="KW-0175">Coiled coil</keyword>
<protein>
    <submittedName>
        <fullName evidence="2">Uncharacterized protein</fullName>
    </submittedName>
</protein>
<reference evidence="2" key="1">
    <citation type="submission" date="2022-10" db="EMBL/GenBank/DDBJ databases">
        <authorList>
            <person name="Botero Cardona J."/>
        </authorList>
    </citation>
    <scope>NUCLEOTIDE SEQUENCE</scope>
    <source>
        <strain evidence="2">R-83534</strain>
    </source>
</reference>
<gene>
    <name evidence="2" type="ORF">R83534S58_LOCUS1162</name>
</gene>
<accession>A0ABM9HPI4</accession>
<comment type="caution">
    <text evidence="2">The sequence shown here is derived from an EMBL/GenBank/DDBJ whole genome shotgun (WGS) entry which is preliminary data.</text>
</comment>
<proteinExistence type="predicted"/>
<evidence type="ECO:0000313" key="2">
    <source>
        <dbReference type="EMBL" id="CAI3941624.1"/>
    </source>
</evidence>
<dbReference type="Proteomes" id="UP001154272">
    <property type="component" value="Unassembled WGS sequence"/>
</dbReference>
<keyword evidence="3" id="KW-1185">Reference proteome</keyword>
<organism evidence="2 3">
    <name type="scientific">Commensalibacter papalotli</name>
    <name type="common">ex Botero et al. 2024</name>
    <dbReference type="NCBI Taxonomy" id="2972766"/>
    <lineage>
        <taxon>Bacteria</taxon>
        <taxon>Pseudomonadati</taxon>
        <taxon>Pseudomonadota</taxon>
        <taxon>Alphaproteobacteria</taxon>
        <taxon>Acetobacterales</taxon>
        <taxon>Acetobacteraceae</taxon>
    </lineage>
</organism>
<sequence length="107" mass="11997">MSEQCISKEDFQQLQQEVKNLKLENQQLSAALLLMQQLISAFAVDLNPIDRAGLIHNIDNNFKELGAADTIPLSPTPSRPSTALNVALKLHQMSKISEMFNQTKDYI</sequence>
<evidence type="ECO:0000256" key="1">
    <source>
        <dbReference type="SAM" id="Coils"/>
    </source>
</evidence>
<evidence type="ECO:0000313" key="3">
    <source>
        <dbReference type="Proteomes" id="UP001154272"/>
    </source>
</evidence>
<dbReference type="EMBL" id="CAMXCH010000002">
    <property type="protein sequence ID" value="CAI3941624.1"/>
    <property type="molecule type" value="Genomic_DNA"/>
</dbReference>